<name>A0AAV7VJ06_PLEWA</name>
<evidence type="ECO:0000313" key="1">
    <source>
        <dbReference type="EMBL" id="KAJ1200019.1"/>
    </source>
</evidence>
<proteinExistence type="predicted"/>
<evidence type="ECO:0000313" key="2">
    <source>
        <dbReference type="Proteomes" id="UP001066276"/>
    </source>
</evidence>
<keyword evidence="2" id="KW-1185">Reference proteome</keyword>
<dbReference type="Proteomes" id="UP001066276">
    <property type="component" value="Chromosome 2_1"/>
</dbReference>
<dbReference type="AlphaFoldDB" id="A0AAV7VJ06"/>
<accession>A0AAV7VJ06</accession>
<comment type="caution">
    <text evidence="1">The sequence shown here is derived from an EMBL/GenBank/DDBJ whole genome shotgun (WGS) entry which is preliminary data.</text>
</comment>
<dbReference type="EMBL" id="JANPWB010000003">
    <property type="protein sequence ID" value="KAJ1200019.1"/>
    <property type="molecule type" value="Genomic_DNA"/>
</dbReference>
<gene>
    <name evidence="1" type="ORF">NDU88_003848</name>
</gene>
<reference evidence="1" key="1">
    <citation type="journal article" date="2022" name="bioRxiv">
        <title>Sequencing and chromosome-scale assembly of the giantPleurodeles waltlgenome.</title>
        <authorList>
            <person name="Brown T."/>
            <person name="Elewa A."/>
            <person name="Iarovenko S."/>
            <person name="Subramanian E."/>
            <person name="Araus A.J."/>
            <person name="Petzold A."/>
            <person name="Susuki M."/>
            <person name="Suzuki K.-i.T."/>
            <person name="Hayashi T."/>
            <person name="Toyoda A."/>
            <person name="Oliveira C."/>
            <person name="Osipova E."/>
            <person name="Leigh N.D."/>
            <person name="Simon A."/>
            <person name="Yun M.H."/>
        </authorList>
    </citation>
    <scope>NUCLEOTIDE SEQUENCE</scope>
    <source>
        <strain evidence="1">20211129_DDA</strain>
        <tissue evidence="1">Liver</tissue>
    </source>
</reference>
<protein>
    <submittedName>
        <fullName evidence="1">Uncharacterized protein</fullName>
    </submittedName>
</protein>
<sequence>MPVGTEGSLVTAQKCAARATGICGGTVHWATWRTWRGLVSGDCLETSDKDKAASKSLQFSVWCIAWGMAIRTRGGRGQASNDGGRKLSELHVLPGLSGGIQRLRAGGALATAALRGCSTPDRRDLGRRIPWAAVFLRSVPPLCRDWACFSVVRGGGCRRWRLVDRLYQNKYLIFLTESVEAGGERPHSGWAGLRKDHLVSFL</sequence>
<organism evidence="1 2">
    <name type="scientific">Pleurodeles waltl</name>
    <name type="common">Iberian ribbed newt</name>
    <dbReference type="NCBI Taxonomy" id="8319"/>
    <lineage>
        <taxon>Eukaryota</taxon>
        <taxon>Metazoa</taxon>
        <taxon>Chordata</taxon>
        <taxon>Craniata</taxon>
        <taxon>Vertebrata</taxon>
        <taxon>Euteleostomi</taxon>
        <taxon>Amphibia</taxon>
        <taxon>Batrachia</taxon>
        <taxon>Caudata</taxon>
        <taxon>Salamandroidea</taxon>
        <taxon>Salamandridae</taxon>
        <taxon>Pleurodelinae</taxon>
        <taxon>Pleurodeles</taxon>
    </lineage>
</organism>